<organism>
    <name type="scientific">Pyricularia oryzae (strain P131)</name>
    <name type="common">Rice blast fungus</name>
    <name type="synonym">Magnaporthe oryzae</name>
    <dbReference type="NCBI Taxonomy" id="1143193"/>
    <lineage>
        <taxon>Eukaryota</taxon>
        <taxon>Fungi</taxon>
        <taxon>Dikarya</taxon>
        <taxon>Ascomycota</taxon>
        <taxon>Pezizomycotina</taxon>
        <taxon>Sordariomycetes</taxon>
        <taxon>Sordariomycetidae</taxon>
        <taxon>Magnaporthales</taxon>
        <taxon>Pyriculariaceae</taxon>
        <taxon>Pyricularia</taxon>
    </lineage>
</organism>
<accession>L7IR68</accession>
<dbReference type="AlphaFoldDB" id="L7IR68"/>
<gene>
    <name evidence="1" type="ORF">OOW_P131scaffold01704g1</name>
</gene>
<dbReference type="EMBL" id="JH794167">
    <property type="protein sequence ID" value="ELQ58064.1"/>
    <property type="molecule type" value="Genomic_DNA"/>
</dbReference>
<reference evidence="1" key="1">
    <citation type="journal article" date="2012" name="PLoS Genet.">
        <title>Comparative analysis of the genomes of two field isolates of the rice blast fungus Magnaporthe oryzae.</title>
        <authorList>
            <person name="Xue M."/>
            <person name="Yang J."/>
            <person name="Li Z."/>
            <person name="Hu S."/>
            <person name="Yao N."/>
            <person name="Dean R.A."/>
            <person name="Zhao W."/>
            <person name="Shen M."/>
            <person name="Zhang H."/>
            <person name="Li C."/>
            <person name="Liu L."/>
            <person name="Cao L."/>
            <person name="Xu X."/>
            <person name="Xing Y."/>
            <person name="Hsiang T."/>
            <person name="Zhang Z."/>
            <person name="Xu J.R."/>
            <person name="Peng Y.L."/>
        </authorList>
    </citation>
    <scope>NUCLEOTIDE SEQUENCE [LARGE SCALE GENOMIC DNA]</scope>
    <source>
        <strain evidence="1">P131</strain>
    </source>
</reference>
<protein>
    <submittedName>
        <fullName evidence="1">Uncharacterized protein</fullName>
    </submittedName>
</protein>
<name>L7IR68_PYRO1</name>
<evidence type="ECO:0000313" key="1">
    <source>
        <dbReference type="EMBL" id="ELQ58064.1"/>
    </source>
</evidence>
<sequence length="128" mass="14672">MCTYQYMDYSCGHRRTIAAEWCDRYRNKLQSHIRCRPEIPYYTKNDQICSITVRSTNLSLCDMLFPSYSDVVCMPGKPASFPPCYDASISLAPTPPWWSHSATQMIKIQPWLPPCTGLMSAVADFVFV</sequence>
<proteinExistence type="predicted"/>